<evidence type="ECO:0000313" key="2">
    <source>
        <dbReference type="Proteomes" id="UP000307808"/>
    </source>
</evidence>
<dbReference type="RefSeq" id="WP_137064702.1">
    <property type="nucleotide sequence ID" value="NZ_CP040748.1"/>
</dbReference>
<organism evidence="1 2">
    <name type="scientific">Nocardioides jishulii</name>
    <dbReference type="NCBI Taxonomy" id="2575440"/>
    <lineage>
        <taxon>Bacteria</taxon>
        <taxon>Bacillati</taxon>
        <taxon>Actinomycetota</taxon>
        <taxon>Actinomycetes</taxon>
        <taxon>Propionibacteriales</taxon>
        <taxon>Nocardioidaceae</taxon>
        <taxon>Nocardioides</taxon>
    </lineage>
</organism>
<name>A0A4U2YU58_9ACTN</name>
<gene>
    <name evidence="1" type="ORF">FC770_03540</name>
</gene>
<accession>A0A4U2YU58</accession>
<reference evidence="1 2" key="1">
    <citation type="submission" date="2019-04" db="EMBL/GenBank/DDBJ databases">
        <authorList>
            <person name="Dong K."/>
        </authorList>
    </citation>
    <scope>NUCLEOTIDE SEQUENCE [LARGE SCALE GENOMIC DNA]</scope>
    <source>
        <strain evidence="2">dk3543</strain>
    </source>
</reference>
<dbReference type="EMBL" id="SZPY01000001">
    <property type="protein sequence ID" value="TKI64242.1"/>
    <property type="molecule type" value="Genomic_DNA"/>
</dbReference>
<dbReference type="AlphaFoldDB" id="A0A4U2YU58"/>
<comment type="caution">
    <text evidence="1">The sequence shown here is derived from an EMBL/GenBank/DDBJ whole genome shotgun (WGS) entry which is preliminary data.</text>
</comment>
<protein>
    <submittedName>
        <fullName evidence="1">Uncharacterized protein</fullName>
    </submittedName>
</protein>
<evidence type="ECO:0000313" key="1">
    <source>
        <dbReference type="EMBL" id="TKI64242.1"/>
    </source>
</evidence>
<keyword evidence="2" id="KW-1185">Reference proteome</keyword>
<dbReference type="Proteomes" id="UP000307808">
    <property type="component" value="Unassembled WGS sequence"/>
</dbReference>
<dbReference type="OrthoDB" id="10019395at2"/>
<sequence length="273" mass="28801">MPAITLATSAPAYAASSTMACQVVALNPVAAWIAAGGGVTRNVDTGWYVPGTYAPESGTVPAALDGFVKKSEADWYTSLNLPSGSFLSFGNTRNAVASATASNATTTVTLTYTFTVQNKVTLDLGGRVLFGYGNSPSGKTERQYVQIDVKGLAGGDRTVARMAPRRQSADGSVLYPHTSVGISRENSATAGNHRLLKQSDAQLEALGYTLHTPPSGIDQGRFSAYFADKTIVDDASGSRVLQIVYTLTLPARYDSSWVNDDVILFAPTVRVNC</sequence>
<proteinExistence type="predicted"/>